<dbReference type="Pfam" id="PF13456">
    <property type="entry name" value="RVT_3"/>
    <property type="match status" value="1"/>
</dbReference>
<dbReference type="GO" id="GO:0005576">
    <property type="term" value="C:extracellular region"/>
    <property type="evidence" value="ECO:0007669"/>
    <property type="project" value="UniProtKB-SubCell"/>
</dbReference>
<comment type="subunit">
    <text evidence="3">Homodimer.</text>
</comment>
<dbReference type="CDD" id="cd01650">
    <property type="entry name" value="RT_nLTR_like"/>
    <property type="match status" value="1"/>
</dbReference>
<feature type="chain" id="PRO_5046253196" description="RNase H type-1 domain-containing protein" evidence="5">
    <location>
        <begin position="27"/>
        <end position="1714"/>
    </location>
</feature>
<dbReference type="InterPro" id="IPR040256">
    <property type="entry name" value="At4g02000-like"/>
</dbReference>
<dbReference type="PANTHER" id="PTHR31286">
    <property type="entry name" value="GLYCINE-RICH CELL WALL STRUCTURAL PROTEIN 1.8-LIKE"/>
    <property type="match status" value="1"/>
</dbReference>
<feature type="signal peptide" evidence="5">
    <location>
        <begin position="1"/>
        <end position="26"/>
    </location>
</feature>
<accession>A0A6P6S4U7</accession>
<dbReference type="InterPro" id="IPR004265">
    <property type="entry name" value="Dirigent"/>
</dbReference>
<dbReference type="Gene3D" id="3.30.420.10">
    <property type="entry name" value="Ribonuclease H-like superfamily/Ribonuclease H"/>
    <property type="match status" value="1"/>
</dbReference>
<dbReference type="SUPFAM" id="SSF56219">
    <property type="entry name" value="DNase I-like"/>
    <property type="match status" value="1"/>
</dbReference>
<reference evidence="8" key="2">
    <citation type="submission" date="2025-08" db="UniProtKB">
        <authorList>
            <consortium name="RefSeq"/>
        </authorList>
    </citation>
    <scope>IDENTIFICATION</scope>
    <source>
        <tissue evidence="8">Leaves</tissue>
    </source>
</reference>
<dbReference type="SUPFAM" id="SSF53098">
    <property type="entry name" value="Ribonuclease H-like"/>
    <property type="match status" value="1"/>
</dbReference>
<dbReference type="InterPro" id="IPR044859">
    <property type="entry name" value="Allene_oxi_cyc_Dirigent"/>
</dbReference>
<dbReference type="GO" id="GO:0004523">
    <property type="term" value="F:RNA-DNA hybrid ribonuclease activity"/>
    <property type="evidence" value="ECO:0007669"/>
    <property type="project" value="InterPro"/>
</dbReference>
<dbReference type="GO" id="GO:0009699">
    <property type="term" value="P:phenylpropanoid biosynthetic process"/>
    <property type="evidence" value="ECO:0007669"/>
    <property type="project" value="UniProtKB-ARBA"/>
</dbReference>
<dbReference type="PROSITE" id="PS50879">
    <property type="entry name" value="RNASE_H_1"/>
    <property type="match status" value="1"/>
</dbReference>
<dbReference type="InterPro" id="IPR036691">
    <property type="entry name" value="Endo/exonu/phosph_ase_sf"/>
</dbReference>
<evidence type="ECO:0000313" key="8">
    <source>
        <dbReference type="RefSeq" id="XP_027060814.2"/>
    </source>
</evidence>
<dbReference type="InterPro" id="IPR012337">
    <property type="entry name" value="RNaseH-like_sf"/>
</dbReference>
<evidence type="ECO:0000256" key="3">
    <source>
        <dbReference type="ARBA" id="ARBA00011738"/>
    </source>
</evidence>
<gene>
    <name evidence="8" type="primary">LOC113687397</name>
</gene>
<dbReference type="Pfam" id="PF03018">
    <property type="entry name" value="Dirigent"/>
    <property type="match status" value="1"/>
</dbReference>
<dbReference type="InterPro" id="IPR025558">
    <property type="entry name" value="DUF4283"/>
</dbReference>
<comment type="similarity">
    <text evidence="2">Belongs to the plant dirigent protein family.</text>
</comment>
<comment type="subcellular location">
    <subcellularLocation>
        <location evidence="1">Secreted</location>
    </subcellularLocation>
</comment>
<evidence type="ECO:0000256" key="2">
    <source>
        <dbReference type="ARBA" id="ARBA00010746"/>
    </source>
</evidence>
<dbReference type="PANTHER" id="PTHR31286:SF179">
    <property type="entry name" value="RNASE H TYPE-1 DOMAIN-CONTAINING PROTEIN"/>
    <property type="match status" value="1"/>
</dbReference>
<keyword evidence="7" id="KW-1185">Reference proteome</keyword>
<dbReference type="GO" id="GO:0003676">
    <property type="term" value="F:nucleic acid binding"/>
    <property type="evidence" value="ECO:0007669"/>
    <property type="project" value="InterPro"/>
</dbReference>
<evidence type="ECO:0000313" key="7">
    <source>
        <dbReference type="Proteomes" id="UP001652660"/>
    </source>
</evidence>
<dbReference type="Pfam" id="PF14111">
    <property type="entry name" value="DUF4283"/>
    <property type="match status" value="1"/>
</dbReference>
<evidence type="ECO:0000256" key="4">
    <source>
        <dbReference type="ARBA" id="ARBA00022525"/>
    </source>
</evidence>
<name>A0A6P6S4U7_COFAR</name>
<evidence type="ECO:0000259" key="6">
    <source>
        <dbReference type="PROSITE" id="PS50879"/>
    </source>
</evidence>
<proteinExistence type="inferred from homology"/>
<dbReference type="OrthoDB" id="10063195at2759"/>
<dbReference type="Pfam" id="PF00078">
    <property type="entry name" value="RVT_1"/>
    <property type="match status" value="1"/>
</dbReference>
<evidence type="ECO:0000256" key="5">
    <source>
        <dbReference type="SAM" id="SignalP"/>
    </source>
</evidence>
<dbReference type="Gene3D" id="2.40.480.10">
    <property type="entry name" value="Allene oxide cyclase-like"/>
    <property type="match status" value="1"/>
</dbReference>
<organism evidence="7 8">
    <name type="scientific">Coffea arabica</name>
    <name type="common">Arabian coffee</name>
    <dbReference type="NCBI Taxonomy" id="13443"/>
    <lineage>
        <taxon>Eukaryota</taxon>
        <taxon>Viridiplantae</taxon>
        <taxon>Streptophyta</taxon>
        <taxon>Embryophyta</taxon>
        <taxon>Tracheophyta</taxon>
        <taxon>Spermatophyta</taxon>
        <taxon>Magnoliopsida</taxon>
        <taxon>eudicotyledons</taxon>
        <taxon>Gunneridae</taxon>
        <taxon>Pentapetalae</taxon>
        <taxon>asterids</taxon>
        <taxon>lamiids</taxon>
        <taxon>Gentianales</taxon>
        <taxon>Rubiaceae</taxon>
        <taxon>Ixoroideae</taxon>
        <taxon>Gardenieae complex</taxon>
        <taxon>Bertiereae - Coffeeae clade</taxon>
        <taxon>Coffeeae</taxon>
        <taxon>Coffea</taxon>
    </lineage>
</organism>
<dbReference type="InterPro" id="IPR002156">
    <property type="entry name" value="RNaseH_domain"/>
</dbReference>
<dbReference type="SUPFAM" id="SSF56672">
    <property type="entry name" value="DNA/RNA polymerases"/>
    <property type="match status" value="1"/>
</dbReference>
<sequence length="1714" mass="190483">MAKSLAIASLQILSLLLLASSGQSRALFTNLTVYVHEFRSGEGQSIFPVAGLSNVTWGFNQFGTVFVVDNTLTQSVSVKSALVGCLQGIAAVASLDNTNIELAETFLFTDGKYNGSTLEMKGILIQSMHVNEVAIVGGTKQFRHATGYITFETVRTTEDYITASPIRVRPVTTYKGEAAVIFSKEDADRLAAPFRWTLVGKFSHGRPTLEDIRKFLASLNLRDHVTVGLMDYRHVLIRCKAESDFTRLWTRGIWHLGRYPMRVFRWTRDFHVHKESPLVPVWVNLPALPIHFFDKHSLFFILSPVGQPLFLDAATSAGTRPSVARVCVELDLLKPICSRVWVAVEGESGFWQQIVIEDLPSYCTKCWRLGHAVGDCKRNDEEFAARRVRHTVASRAPQAVADAKAQVETSAMETHAAPAKGAMVVATEGEGLGQGPTRELERAVEELQQLEAAECGTQSAGVGQSAGPEVMMRGETSAADGSLTMGKDEESVEHNRQQRGMQNESFIMELDKELDQAEGQQPLLPEQLGSVDEQPFRPVDTGLDREDGYSSQLVREAGAEEGEIAEIYVELPPMAGNLSPRMTVRQEGVAEASVQALNIDTVTKGVEGFKPGRGKGNSSQHISLSIQHPLLPDPIIFSFVHAKCSLEERSDLWQNLLADKPSSLPWCIGGDFNVIMAPHEKCGGRPFGVREGVELMSFMEAAGVFDVGFSGSNFTWCNNRRGRAKISKRLDRVLINGECAEVSSSISVEHLARHPSDHAPLRISFATRLDSKPRPFRFLNVWLSRADLLEVIRGAWDRPVQGAPLRVLCQKLMASRRAIQDWNKLTFGNIFEKVRVAEAAVCRTEIEVEGNASEMAQNVLHQAQADLSLALVIEEQFWSQKARVKWLHSGDRNSKFFHAVVKQRRIQSAIHRIKDSRGAWVNRDEDIANEAIAFFSGLFSEPTVFASDMLHLIPPLITEEENKALEEVPSMAEVRRVVFAMDGESAAGPDGFTGKFFTFAWDVIAQDIYNVVLSFFCGAELPKFITSTSIVLIPKVANPQDFSMFRPISLCNFFNKVLSRLLADRLSAILPKIISPQQSGFVKGRNITENYLLAQEVLSGIGKASRGGNVALKLDISKAYDRVSWTHIVSVLRRFGFGEQFIDRLYHQSSGQLVNAQKSGYLVHPSLPPSRRRVIERITQFARNSFPIRYLGFPLYLGRCRSSYFGAVSQAIIGRVLSWKSRLLSPGGKLILIKHVLASVPVHLLSAAVVPSSVFSMIEKVCANFLWGSMAEKSKFHWIRWSQLCYPVEEGGVGFRRLRDVYRAFSCKLWWGFRTGASLWASYMQAKYCREQHPCQVPLRVSVTATWRRMWYVSQQVELSMLWHINGDACHFWYDNWVGSGALSLSSTVIPDLSFGDFITNGTWDAQLLSRALPPGIIPLILQHPIPDGGRAAEPVWMPSTSGKFTLASAFGEVRQACNTSAVLSHVWHHRIPLKIAMEIWGYFGGVCGVASTGSLLRARMAAWWNKAIFEDKPLQSADIVRAIFKEVKMLVEIQFKGNVGVNTFLQLYEWSSHPARTFGFQLIRWAVPEVGRLMLNTDGCSKGNPGLGGGGGVLRDSSGSPLFAFSAFLGVTSSLRAETMALLIGLRECGQKGFGNVGIQLDSLVLVGILRKQFQCPWHVRREVGQIWQLLGESPRIIHCYREANNVADILSNVGVAHPEHKVRVYDHIRLIP</sequence>
<evidence type="ECO:0000256" key="1">
    <source>
        <dbReference type="ARBA" id="ARBA00004613"/>
    </source>
</evidence>
<dbReference type="Proteomes" id="UP001652660">
    <property type="component" value="Chromosome 5e"/>
</dbReference>
<keyword evidence="5" id="KW-0732">Signal</keyword>
<protein>
    <recommendedName>
        <fullName evidence="6">RNase H type-1 domain-containing protein</fullName>
    </recommendedName>
</protein>
<dbReference type="InterPro" id="IPR043502">
    <property type="entry name" value="DNA/RNA_pol_sf"/>
</dbReference>
<reference evidence="7" key="1">
    <citation type="journal article" date="2025" name="Foods">
        <title>Unveiling the Microbial Signatures of Arabica Coffee Cherries: Insights into Ripeness Specific Diversity, Functional Traits, and Implications for Quality and Safety.</title>
        <authorList>
            <consortium name="RefSeq"/>
            <person name="Tenea G.N."/>
            <person name="Cifuentes V."/>
            <person name="Reyes P."/>
            <person name="Cevallos-Vallejos M."/>
        </authorList>
    </citation>
    <scope>NUCLEOTIDE SEQUENCE [LARGE SCALE GENOMIC DNA]</scope>
</reference>
<dbReference type="RefSeq" id="XP_027060814.2">
    <property type="nucleotide sequence ID" value="XM_027205013.2"/>
</dbReference>
<dbReference type="CDD" id="cd06222">
    <property type="entry name" value="RNase_H_like"/>
    <property type="match status" value="1"/>
</dbReference>
<dbReference type="InterPro" id="IPR000477">
    <property type="entry name" value="RT_dom"/>
</dbReference>
<dbReference type="Gene3D" id="3.60.10.10">
    <property type="entry name" value="Endonuclease/exonuclease/phosphatase"/>
    <property type="match status" value="1"/>
</dbReference>
<keyword evidence="4" id="KW-0964">Secreted</keyword>
<feature type="domain" description="RNase H type-1" evidence="6">
    <location>
        <begin position="1570"/>
        <end position="1714"/>
    </location>
</feature>
<dbReference type="GeneID" id="113687397"/>
<dbReference type="InterPro" id="IPR044730">
    <property type="entry name" value="RNase_H-like_dom_plant"/>
</dbReference>
<dbReference type="InterPro" id="IPR036397">
    <property type="entry name" value="RNaseH_sf"/>
</dbReference>